<feature type="compositionally biased region" description="Basic and acidic residues" evidence="1">
    <location>
        <begin position="77"/>
        <end position="96"/>
    </location>
</feature>
<feature type="compositionally biased region" description="Basic residues" evidence="1">
    <location>
        <begin position="1"/>
        <end position="11"/>
    </location>
</feature>
<feature type="compositionally biased region" description="Low complexity" evidence="1">
    <location>
        <begin position="52"/>
        <end position="75"/>
    </location>
</feature>
<gene>
    <name evidence="3 4" type="primary">LOC108732256</name>
</gene>
<feature type="region of interest" description="Disordered" evidence="1">
    <location>
        <begin position="1"/>
        <end position="25"/>
    </location>
</feature>
<dbReference type="Proteomes" id="UP000192223">
    <property type="component" value="Unplaced"/>
</dbReference>
<dbReference type="RefSeq" id="XP_018318450.1">
    <property type="nucleotide sequence ID" value="XM_018462948.2"/>
</dbReference>
<evidence type="ECO:0000313" key="4">
    <source>
        <dbReference type="RefSeq" id="XP_018318450.1"/>
    </source>
</evidence>
<dbReference type="PANTHER" id="PTHR34239:SF2">
    <property type="entry name" value="TRANSPOSABLE ELEMENT P TRANSPOSASE_THAP9 CONSERVED DOMAIN-CONTAINING PROTEIN"/>
    <property type="match status" value="1"/>
</dbReference>
<dbReference type="AlphaFoldDB" id="A0A1W4WEM2"/>
<dbReference type="GeneID" id="108732256"/>
<dbReference type="RefSeq" id="XP_018318449.1">
    <property type="nucleotide sequence ID" value="XM_018462947.2"/>
</dbReference>
<proteinExistence type="predicted"/>
<evidence type="ECO:0000313" key="3">
    <source>
        <dbReference type="RefSeq" id="XP_018318449.1"/>
    </source>
</evidence>
<evidence type="ECO:0000313" key="2">
    <source>
        <dbReference type="Proteomes" id="UP000192223"/>
    </source>
</evidence>
<reference evidence="3 4" key="1">
    <citation type="submission" date="2025-04" db="UniProtKB">
        <authorList>
            <consortium name="RefSeq"/>
        </authorList>
    </citation>
    <scope>IDENTIFICATION</scope>
    <source>
        <tissue evidence="3 4">Entire body</tissue>
    </source>
</reference>
<dbReference type="KEGG" id="apln:108732256"/>
<sequence>MPKLIRKRRASVRSDSSDKSASRKLIKLIENIDQRLKVMEKKGRSMYRRPLSSSPSASSSSGSSRSLSRDSQVSSSDEERHQRGDREPQATSKKPDVITVDEGSGRQEEQQTSADLPLSEDILEIMGKVNPDSLAWGPIFHKDVIVRWRGIMASGLSEDCLQELFTKYPPPENFRILTAPLLNPQVERVLSESHRLRDVKLQNLQRQLSTSLTTNGQLLNLILTEEGEGATENTFNYCMMQED</sequence>
<keyword evidence="2" id="KW-1185">Reference proteome</keyword>
<evidence type="ECO:0000256" key="1">
    <source>
        <dbReference type="SAM" id="MobiDB-lite"/>
    </source>
</evidence>
<dbReference type="PANTHER" id="PTHR34239">
    <property type="entry name" value="APPLE DOMAIN-CONTAINING PROTEIN"/>
    <property type="match status" value="1"/>
</dbReference>
<dbReference type="OrthoDB" id="6758225at2759"/>
<name>A0A1W4WEM2_AGRPL</name>
<protein>
    <submittedName>
        <fullName evidence="3">Uncharacterized protein LOC108732256 isoform X1</fullName>
    </submittedName>
    <submittedName>
        <fullName evidence="4">Uncharacterized protein LOC108732256 isoform X2</fullName>
    </submittedName>
</protein>
<accession>A0A1W4WEM2</accession>
<feature type="region of interest" description="Disordered" evidence="1">
    <location>
        <begin position="40"/>
        <end position="118"/>
    </location>
</feature>
<dbReference type="STRING" id="224129.A0A1W4WEM2"/>
<organism evidence="2 4">
    <name type="scientific">Agrilus planipennis</name>
    <name type="common">Emerald ash borer</name>
    <name type="synonym">Agrilus marcopoli</name>
    <dbReference type="NCBI Taxonomy" id="224129"/>
    <lineage>
        <taxon>Eukaryota</taxon>
        <taxon>Metazoa</taxon>
        <taxon>Ecdysozoa</taxon>
        <taxon>Arthropoda</taxon>
        <taxon>Hexapoda</taxon>
        <taxon>Insecta</taxon>
        <taxon>Pterygota</taxon>
        <taxon>Neoptera</taxon>
        <taxon>Endopterygota</taxon>
        <taxon>Coleoptera</taxon>
        <taxon>Polyphaga</taxon>
        <taxon>Elateriformia</taxon>
        <taxon>Buprestoidea</taxon>
        <taxon>Buprestidae</taxon>
        <taxon>Agrilinae</taxon>
        <taxon>Agrilus</taxon>
    </lineage>
</organism>